<evidence type="ECO:0000256" key="2">
    <source>
        <dbReference type="PIRSR" id="PIRSR601952-1"/>
    </source>
</evidence>
<feature type="binding site" evidence="3">
    <location>
        <position position="294"/>
    </location>
    <ligand>
        <name>Mg(2+)</name>
        <dbReference type="ChEBI" id="CHEBI:18420"/>
    </ligand>
</feature>
<evidence type="ECO:0000256" key="1">
    <source>
        <dbReference type="ARBA" id="ARBA00022553"/>
    </source>
</evidence>
<organism evidence="5 6">
    <name type="scientific">Cyclobacterium qasimii</name>
    <dbReference type="NCBI Taxonomy" id="1350429"/>
    <lineage>
        <taxon>Bacteria</taxon>
        <taxon>Pseudomonadati</taxon>
        <taxon>Bacteroidota</taxon>
        <taxon>Cytophagia</taxon>
        <taxon>Cytophagales</taxon>
        <taxon>Cyclobacteriaceae</taxon>
        <taxon>Cyclobacterium</taxon>
    </lineage>
</organism>
<dbReference type="AlphaFoldDB" id="A0A512C605"/>
<evidence type="ECO:0000313" key="5">
    <source>
        <dbReference type="EMBL" id="GEO19639.1"/>
    </source>
</evidence>
<accession>A0A512C605</accession>
<dbReference type="GO" id="GO:0006629">
    <property type="term" value="P:lipid metabolic process"/>
    <property type="evidence" value="ECO:0007669"/>
    <property type="project" value="InterPro"/>
</dbReference>
<evidence type="ECO:0000256" key="4">
    <source>
        <dbReference type="RuleBase" id="RU003946"/>
    </source>
</evidence>
<dbReference type="CDD" id="cd16012">
    <property type="entry name" value="ALP"/>
    <property type="match status" value="1"/>
</dbReference>
<feature type="binding site" evidence="3">
    <location>
        <position position="501"/>
    </location>
    <ligand>
        <name>Mg(2+)</name>
        <dbReference type="ChEBI" id="CHEBI:18420"/>
    </ligand>
</feature>
<dbReference type="SUPFAM" id="SSF53649">
    <property type="entry name" value="Alkaline phosphatase-like"/>
    <property type="match status" value="1"/>
</dbReference>
<evidence type="ECO:0000313" key="6">
    <source>
        <dbReference type="Proteomes" id="UP000321301"/>
    </source>
</evidence>
<dbReference type="Pfam" id="PF13653">
    <property type="entry name" value="GDPD_2"/>
    <property type="match status" value="1"/>
</dbReference>
<keyword evidence="3" id="KW-0460">Magnesium</keyword>
<dbReference type="InterPro" id="IPR017850">
    <property type="entry name" value="Alkaline_phosphatase_core_sf"/>
</dbReference>
<keyword evidence="1" id="KW-0597">Phosphoprotein</keyword>
<dbReference type="InterPro" id="IPR017946">
    <property type="entry name" value="PLC-like_Pdiesterase_TIM-brl"/>
</dbReference>
<dbReference type="SUPFAM" id="SSF51695">
    <property type="entry name" value="PLC-like phosphodiesterases"/>
    <property type="match status" value="1"/>
</dbReference>
<evidence type="ECO:0000256" key="3">
    <source>
        <dbReference type="PIRSR" id="PIRSR601952-2"/>
    </source>
</evidence>
<dbReference type="InterPro" id="IPR001952">
    <property type="entry name" value="Alkaline_phosphatase"/>
</dbReference>
<keyword evidence="6" id="KW-1185">Reference proteome</keyword>
<reference evidence="5 6" key="1">
    <citation type="submission" date="2019-07" db="EMBL/GenBank/DDBJ databases">
        <title>Whole genome shotgun sequence of Cyclobacterium qasimii NBRC 106168.</title>
        <authorList>
            <person name="Hosoyama A."/>
            <person name="Uohara A."/>
            <person name="Ohji S."/>
            <person name="Ichikawa N."/>
        </authorList>
    </citation>
    <scope>NUCLEOTIDE SEQUENCE [LARGE SCALE GENOMIC DNA]</scope>
    <source>
        <strain evidence="5 6">NBRC 106168</strain>
    </source>
</reference>
<dbReference type="GO" id="GO:0008081">
    <property type="term" value="F:phosphoric diester hydrolase activity"/>
    <property type="evidence" value="ECO:0007669"/>
    <property type="project" value="InterPro"/>
</dbReference>
<proteinExistence type="inferred from homology"/>
<feature type="binding site" evidence="3">
    <location>
        <position position="294"/>
    </location>
    <ligand>
        <name>Zn(2+)</name>
        <dbReference type="ChEBI" id="CHEBI:29105"/>
        <label>2</label>
    </ligand>
</feature>
<feature type="binding site" evidence="3">
    <location>
        <position position="549"/>
    </location>
    <ligand>
        <name>Zn(2+)</name>
        <dbReference type="ChEBI" id="CHEBI:29105"/>
        <label>2</label>
    </ligand>
</feature>
<dbReference type="PANTHER" id="PTHR11596:SF5">
    <property type="entry name" value="ALKALINE PHOSPHATASE"/>
    <property type="match status" value="1"/>
</dbReference>
<dbReference type="Proteomes" id="UP000321301">
    <property type="component" value="Unassembled WGS sequence"/>
</dbReference>
<protein>
    <recommendedName>
        <fullName evidence="7">Alkaline phosphatase</fullName>
    </recommendedName>
</protein>
<keyword evidence="3" id="KW-0479">Metal-binding</keyword>
<feature type="binding site" evidence="3">
    <location>
        <position position="388"/>
    </location>
    <ligand>
        <name>Mg(2+)</name>
        <dbReference type="ChEBI" id="CHEBI:18420"/>
    </ligand>
</feature>
<dbReference type="Pfam" id="PF00245">
    <property type="entry name" value="Alk_phosphatase"/>
    <property type="match status" value="2"/>
</dbReference>
<comment type="similarity">
    <text evidence="4">Belongs to the alkaline phosphatase family.</text>
</comment>
<dbReference type="SMART" id="SM00098">
    <property type="entry name" value="alkPPc"/>
    <property type="match status" value="1"/>
</dbReference>
<comment type="caution">
    <text evidence="5">The sequence shown here is derived from an EMBL/GenBank/DDBJ whole genome shotgun (WGS) entry which is preliminary data.</text>
</comment>
<comment type="cofactor">
    <cofactor evidence="3">
        <name>Zn(2+)</name>
        <dbReference type="ChEBI" id="CHEBI:29105"/>
    </cofactor>
    <text evidence="3">Binds 2 Zn(2+) ions.</text>
</comment>
<dbReference type="CDD" id="cd08577">
    <property type="entry name" value="PI-PLCc_GDPD_SF_unchar3"/>
    <property type="match status" value="1"/>
</dbReference>
<dbReference type="EMBL" id="BJYV01000001">
    <property type="protein sequence ID" value="GEO19639.1"/>
    <property type="molecule type" value="Genomic_DNA"/>
</dbReference>
<dbReference type="RefSeq" id="WP_146946885.1">
    <property type="nucleotide sequence ID" value="NZ_BJYV01000001.1"/>
</dbReference>
<sequence>MHSKKEKTVLKAFIGSILILLIPMTSFGQEAKIHSHNDYLHKAPFWEAYANEAASIEADVILQGNTLYVAHEKESIKEGQTLTTLYLDPMLKAKNLGLGTLKPTLLLVDIKTEAYSTLDKVVEAIKPYGALWEDQENPFVKIVISGNRPKVEDYPKYPFPIFFDYQSIQDTSNLPLEKIELFSLSFKNFSQWNGKGRLVDEDLTKIKSVLDLVHGLGKPFRFWATPDSKTSWKALSELGVDFINTDHPYAANAYLSNLNDRYYQTPNLRKIYKPTFERDGISGPVDNVILLIGDGNGLAQISAAMYGNGNQLTLTQLKNIGLIKTQAADDFTTDSAAAGTALATGNKVKNRSVGALPDGSPAKNLPEILSSHGFVTGIVTTDNLTGATPGAFYAHRTERDMTEEIASDLAKSPLNLFIGGGKNDFTRFEKDETINLSQAGFHLTSSLDALAKSSSEKVGFFASEDELPKVMNGRQGYLRDATKASLQFLESKNKPFFLMVEGAYIDSGGHINDSETVIEEGIDFDQAIAEALRFADQNGRTLVIITADHETGGITLPQGNLNDRRVELEFTTEDHTAIMVPIFAYGPQAGLFRGIYENTAVFTKINEVLSPYLK</sequence>
<feature type="binding site" evidence="3">
    <location>
        <position position="506"/>
    </location>
    <ligand>
        <name>Zn(2+)</name>
        <dbReference type="ChEBI" id="CHEBI:29105"/>
        <label>2</label>
    </ligand>
</feature>
<gene>
    <name evidence="5" type="ORF">CQA01_01730</name>
</gene>
<dbReference type="GO" id="GO:0046872">
    <property type="term" value="F:metal ion binding"/>
    <property type="evidence" value="ECO:0007669"/>
    <property type="project" value="UniProtKB-KW"/>
</dbReference>
<dbReference type="InterPro" id="IPR039559">
    <property type="entry name" value="AIM6_PI-PLC-like_dom"/>
</dbReference>
<feature type="binding site" evidence="3">
    <location>
        <position position="510"/>
    </location>
    <ligand>
        <name>Zn(2+)</name>
        <dbReference type="ChEBI" id="CHEBI:29105"/>
        <label>2</label>
    </ligand>
</feature>
<dbReference type="PRINTS" id="PR00113">
    <property type="entry name" value="ALKPHPHTASE"/>
</dbReference>
<feature type="binding site" evidence="3">
    <location>
        <position position="548"/>
    </location>
    <ligand>
        <name>Zn(2+)</name>
        <dbReference type="ChEBI" id="CHEBI:29105"/>
        <label>2</label>
    </ligand>
</feature>
<comment type="cofactor">
    <cofactor evidence="3">
        <name>Mg(2+)</name>
        <dbReference type="ChEBI" id="CHEBI:18420"/>
    </cofactor>
    <text evidence="3">Binds 1 Mg(2+) ion.</text>
</comment>
<keyword evidence="3" id="KW-0862">Zinc</keyword>
<feature type="active site" description="Phosphoserine intermediate" evidence="2">
    <location>
        <position position="335"/>
    </location>
</feature>
<dbReference type="Gene3D" id="3.20.20.190">
    <property type="entry name" value="Phosphatidylinositol (PI) phosphodiesterase"/>
    <property type="match status" value="1"/>
</dbReference>
<dbReference type="Gene3D" id="3.40.720.10">
    <property type="entry name" value="Alkaline Phosphatase, subunit A"/>
    <property type="match status" value="1"/>
</dbReference>
<name>A0A512C605_9BACT</name>
<dbReference type="PANTHER" id="PTHR11596">
    <property type="entry name" value="ALKALINE PHOSPHATASE"/>
    <property type="match status" value="1"/>
</dbReference>
<evidence type="ECO:0008006" key="7">
    <source>
        <dbReference type="Google" id="ProtNLM"/>
    </source>
</evidence>
<dbReference type="GO" id="GO:0004035">
    <property type="term" value="F:alkaline phosphatase activity"/>
    <property type="evidence" value="ECO:0007669"/>
    <property type="project" value="TreeGrafter"/>
</dbReference>